<dbReference type="RefSeq" id="WP_149679557.1">
    <property type="nucleotide sequence ID" value="NZ_FQZP01000062.1"/>
</dbReference>
<evidence type="ECO:0000259" key="6">
    <source>
        <dbReference type="Pfam" id="PF06925"/>
    </source>
</evidence>
<keyword evidence="3" id="KW-0328">Glycosyltransferase</keyword>
<evidence type="ECO:0000256" key="3">
    <source>
        <dbReference type="ARBA" id="ARBA00022676"/>
    </source>
</evidence>
<feature type="domain" description="Diacylglycerol glucosyltransferase N-terminal" evidence="6">
    <location>
        <begin position="15"/>
        <end position="183"/>
    </location>
</feature>
<evidence type="ECO:0000256" key="4">
    <source>
        <dbReference type="ARBA" id="ARBA00022679"/>
    </source>
</evidence>
<keyword evidence="8" id="KW-1185">Reference proteome</keyword>
<dbReference type="Pfam" id="PF06925">
    <property type="entry name" value="MGDG_synth"/>
    <property type="match status" value="1"/>
</dbReference>
<dbReference type="AlphaFoldDB" id="A0A1M6JTS6"/>
<dbReference type="InterPro" id="IPR007235">
    <property type="entry name" value="Glyco_trans_28_C"/>
</dbReference>
<evidence type="ECO:0000259" key="5">
    <source>
        <dbReference type="Pfam" id="PF04101"/>
    </source>
</evidence>
<feature type="domain" description="Glycosyl transferase family 28 C-terminal" evidence="5">
    <location>
        <begin position="231"/>
        <end position="307"/>
    </location>
</feature>
<dbReference type="PANTHER" id="PTHR43025">
    <property type="entry name" value="MONOGALACTOSYLDIACYLGLYCEROL SYNTHASE"/>
    <property type="match status" value="1"/>
</dbReference>
<name>A0A1M6JTS6_9FIRM</name>
<dbReference type="Pfam" id="PF04101">
    <property type="entry name" value="Glyco_tran_28_C"/>
    <property type="match status" value="1"/>
</dbReference>
<sequence>MKKILIPMIEVGGGHKMIALAVKDAIDQLYPGQYQVDVIDFAREAGAIRDDKAMKDLWDFALAHPKLTTNVNLLIDKLNHLTRSNLVTKVLFQNFIRKGAQYILAYKPDIVFSTHFFCTSVALFAREKYHFQYKVISYMADPFTGHNMWVNPNVDTIVAATQEAEQYLISQGQPRDRIKVMSFPLNLKFFAKVNKSREEILNGLGLDPAKKTVLVSAGGQGIGDTEKYVRLLYEKGYPLNIIAVCAKNEALFKELSKLACKGSPTGIAVLGFVDNMHELLEASDFGITKAGPSTIFEHLVKKVPPIITHNAGLQEKGNLEFCIRNRVGWYVTGEEEFLELVDRIMNTPVLEEYQANIQRNAFVQSLPQAPFELARFVVSELATRRKMRRSRKPVTLRKLVLGTRIGIRHRMLKYRKTRFRVNNQT</sequence>
<evidence type="ECO:0000256" key="1">
    <source>
        <dbReference type="ARBA" id="ARBA00004370"/>
    </source>
</evidence>
<dbReference type="Gene3D" id="3.40.50.2000">
    <property type="entry name" value="Glycogen Phosphorylase B"/>
    <property type="match status" value="2"/>
</dbReference>
<evidence type="ECO:0000313" key="8">
    <source>
        <dbReference type="Proteomes" id="UP000324781"/>
    </source>
</evidence>
<dbReference type="GO" id="GO:0009247">
    <property type="term" value="P:glycolipid biosynthetic process"/>
    <property type="evidence" value="ECO:0007669"/>
    <property type="project" value="InterPro"/>
</dbReference>
<dbReference type="InterPro" id="IPR009695">
    <property type="entry name" value="Diacylglyc_glucosyltr_N"/>
</dbReference>
<protein>
    <submittedName>
        <fullName evidence="7">UDP-N-acetylglucosamine:LPS N-acetylglucosamine transferase</fullName>
    </submittedName>
</protein>
<dbReference type="InterPro" id="IPR050519">
    <property type="entry name" value="Glycosyltransf_28_UgtP"/>
</dbReference>
<dbReference type="SUPFAM" id="SSF53756">
    <property type="entry name" value="UDP-Glycosyltransferase/glycogen phosphorylase"/>
    <property type="match status" value="1"/>
</dbReference>
<dbReference type="OrthoDB" id="9815663at2"/>
<proteinExistence type="inferred from homology"/>
<dbReference type="EMBL" id="FQZP01000062">
    <property type="protein sequence ID" value="SHJ50010.1"/>
    <property type="molecule type" value="Genomic_DNA"/>
</dbReference>
<gene>
    <name evidence="7" type="ORF">SAMN05444373_10622</name>
</gene>
<keyword evidence="4 7" id="KW-0808">Transferase</keyword>
<reference evidence="7 8" key="1">
    <citation type="submission" date="2016-11" db="EMBL/GenBank/DDBJ databases">
        <authorList>
            <person name="Varghese N."/>
            <person name="Submissions S."/>
        </authorList>
    </citation>
    <scope>NUCLEOTIDE SEQUENCE [LARGE SCALE GENOMIC DNA]</scope>
    <source>
        <strain evidence="7 8">DSM 19027</strain>
    </source>
</reference>
<dbReference type="GO" id="GO:0016020">
    <property type="term" value="C:membrane"/>
    <property type="evidence" value="ECO:0007669"/>
    <property type="project" value="UniProtKB-SubCell"/>
</dbReference>
<evidence type="ECO:0000313" key="7">
    <source>
        <dbReference type="EMBL" id="SHJ50010.1"/>
    </source>
</evidence>
<dbReference type="PANTHER" id="PTHR43025:SF3">
    <property type="entry name" value="MONOGALACTOSYLDIACYLGLYCEROL SYNTHASE 1, CHLOROPLASTIC"/>
    <property type="match status" value="1"/>
</dbReference>
<evidence type="ECO:0000256" key="2">
    <source>
        <dbReference type="ARBA" id="ARBA00006962"/>
    </source>
</evidence>
<comment type="subcellular location">
    <subcellularLocation>
        <location evidence="1">Membrane</location>
    </subcellularLocation>
</comment>
<comment type="similarity">
    <text evidence="2">Belongs to the glycosyltransferase 28 family.</text>
</comment>
<organism evidence="7 8">
    <name type="scientific">Thermoclostridium caenicola</name>
    <dbReference type="NCBI Taxonomy" id="659425"/>
    <lineage>
        <taxon>Bacteria</taxon>
        <taxon>Bacillati</taxon>
        <taxon>Bacillota</taxon>
        <taxon>Clostridia</taxon>
        <taxon>Eubacteriales</taxon>
        <taxon>Oscillospiraceae</taxon>
        <taxon>Thermoclostridium</taxon>
    </lineage>
</organism>
<accession>A0A1M6JTS6</accession>
<dbReference type="Proteomes" id="UP000324781">
    <property type="component" value="Unassembled WGS sequence"/>
</dbReference>
<dbReference type="GO" id="GO:0016758">
    <property type="term" value="F:hexosyltransferase activity"/>
    <property type="evidence" value="ECO:0007669"/>
    <property type="project" value="InterPro"/>
</dbReference>